<accession>A0A1R1PRR7</accession>
<dbReference type="AlphaFoldDB" id="A0A1R1PRR7"/>
<reference evidence="3" key="1">
    <citation type="submission" date="2017-01" db="EMBL/GenBank/DDBJ databases">
        <authorList>
            <person name="Wang Y."/>
            <person name="White M."/>
            <person name="Kvist S."/>
            <person name="Moncalvo J.-M."/>
        </authorList>
    </citation>
    <scope>NUCLEOTIDE SEQUENCE [LARGE SCALE GENOMIC DNA]</scope>
    <source>
        <strain evidence="3">COL-18-3</strain>
    </source>
</reference>
<evidence type="ECO:0000313" key="2">
    <source>
        <dbReference type="EMBL" id="OMH83582.1"/>
    </source>
</evidence>
<sequence length="262" mass="28171">MALLSYSLPPIALSLVESPLAKMAMLSLPKALESPQIPHLGSSPKTHLSFVIIFSVFALISFLVIHFASCPLSSPNNSAILLNASSCSFIRAPPLPTSVIFTSPIYNNPATQSPPFLPVSTLPTTGKICDSFSPLSADIPTWIAPTNTYFPNLDELSFLVVLAFPNDSNIGFVANIICSVLLISLPDPLTSPPSSCAVAKYLIIYFALTVFPAPDSPDTIIVWFFSSLTIPWYAFSAIANKCGSNSPFVRPAYARSISFEYS</sequence>
<proteinExistence type="predicted"/>
<feature type="transmembrane region" description="Helical" evidence="1">
    <location>
        <begin position="48"/>
        <end position="68"/>
    </location>
</feature>
<dbReference type="Proteomes" id="UP000188320">
    <property type="component" value="Unassembled WGS sequence"/>
</dbReference>
<protein>
    <submittedName>
        <fullName evidence="2">Uncharacterized protein</fullName>
    </submittedName>
</protein>
<keyword evidence="3" id="KW-1185">Reference proteome</keyword>
<name>A0A1R1PRR7_ZANCU</name>
<organism evidence="2 3">
    <name type="scientific">Zancudomyces culisetae</name>
    <name type="common">Gut fungus</name>
    <name type="synonym">Smittium culisetae</name>
    <dbReference type="NCBI Taxonomy" id="1213189"/>
    <lineage>
        <taxon>Eukaryota</taxon>
        <taxon>Fungi</taxon>
        <taxon>Fungi incertae sedis</taxon>
        <taxon>Zoopagomycota</taxon>
        <taxon>Kickxellomycotina</taxon>
        <taxon>Harpellomycetes</taxon>
        <taxon>Harpellales</taxon>
        <taxon>Legeriomycetaceae</taxon>
        <taxon>Zancudomyces</taxon>
    </lineage>
</organism>
<evidence type="ECO:0000256" key="1">
    <source>
        <dbReference type="SAM" id="Phobius"/>
    </source>
</evidence>
<dbReference type="EMBL" id="LSSK01000358">
    <property type="protein sequence ID" value="OMH83582.1"/>
    <property type="molecule type" value="Genomic_DNA"/>
</dbReference>
<evidence type="ECO:0000313" key="3">
    <source>
        <dbReference type="Proteomes" id="UP000188320"/>
    </source>
</evidence>
<keyword evidence="1" id="KW-1133">Transmembrane helix</keyword>
<dbReference type="OrthoDB" id="10619604at2759"/>
<keyword evidence="1" id="KW-0472">Membrane</keyword>
<comment type="caution">
    <text evidence="2">The sequence shown here is derived from an EMBL/GenBank/DDBJ whole genome shotgun (WGS) entry which is preliminary data.</text>
</comment>
<gene>
    <name evidence="2" type="ORF">AX774_g2910</name>
</gene>
<keyword evidence="1" id="KW-0812">Transmembrane</keyword>